<name>A0AAI8VBV4_9PEZI</name>
<feature type="region of interest" description="Disordered" evidence="1">
    <location>
        <begin position="205"/>
        <end position="230"/>
    </location>
</feature>
<proteinExistence type="predicted"/>
<keyword evidence="2" id="KW-0732">Signal</keyword>
<organism evidence="3 4">
    <name type="scientific">Anthostomella pinea</name>
    <dbReference type="NCBI Taxonomy" id="933095"/>
    <lineage>
        <taxon>Eukaryota</taxon>
        <taxon>Fungi</taxon>
        <taxon>Dikarya</taxon>
        <taxon>Ascomycota</taxon>
        <taxon>Pezizomycotina</taxon>
        <taxon>Sordariomycetes</taxon>
        <taxon>Xylariomycetidae</taxon>
        <taxon>Xylariales</taxon>
        <taxon>Xylariaceae</taxon>
        <taxon>Anthostomella</taxon>
    </lineage>
</organism>
<reference evidence="3" key="1">
    <citation type="submission" date="2023-10" db="EMBL/GenBank/DDBJ databases">
        <authorList>
            <person name="Hackl T."/>
        </authorList>
    </citation>
    <scope>NUCLEOTIDE SEQUENCE</scope>
</reference>
<feature type="chain" id="PRO_5042470469" evidence="2">
    <location>
        <begin position="18"/>
        <end position="230"/>
    </location>
</feature>
<dbReference type="AlphaFoldDB" id="A0AAI8VBV4"/>
<evidence type="ECO:0000313" key="4">
    <source>
        <dbReference type="Proteomes" id="UP001295740"/>
    </source>
</evidence>
<sequence>MSTLALLFLLVLQPVWASLAGAPANMSFGNSSRELYTGNSSHGVMLDSGPLFGGRWQYDDLGCGWVDNWIGWVNTECTEYNPCEDKKRLRMMSANGQDPDVWCKNFRARMMLNCGVRYHDFWNCNIGRAPELPGLRTWTYDGWANMAVQRSGVNLRFDFVEPWEHRDAMHDCVQGSIAEATCANTQWLNGNRCIPVNWRAADGSDEMDNSFVPPDSRGCIPDADVPETSR</sequence>
<dbReference type="EMBL" id="CAUWAG010000003">
    <property type="protein sequence ID" value="CAJ2501565.1"/>
    <property type="molecule type" value="Genomic_DNA"/>
</dbReference>
<protein>
    <submittedName>
        <fullName evidence="3">Uu.00g044180.m01.CDS01</fullName>
    </submittedName>
</protein>
<evidence type="ECO:0000256" key="1">
    <source>
        <dbReference type="SAM" id="MobiDB-lite"/>
    </source>
</evidence>
<dbReference type="Proteomes" id="UP001295740">
    <property type="component" value="Unassembled WGS sequence"/>
</dbReference>
<comment type="caution">
    <text evidence="3">The sequence shown here is derived from an EMBL/GenBank/DDBJ whole genome shotgun (WGS) entry which is preliminary data.</text>
</comment>
<accession>A0AAI8VBV4</accession>
<gene>
    <name evidence="3" type="ORF">KHLLAP_LOCUS2033</name>
</gene>
<evidence type="ECO:0000313" key="3">
    <source>
        <dbReference type="EMBL" id="CAJ2501565.1"/>
    </source>
</evidence>
<keyword evidence="4" id="KW-1185">Reference proteome</keyword>
<evidence type="ECO:0000256" key="2">
    <source>
        <dbReference type="SAM" id="SignalP"/>
    </source>
</evidence>
<feature type="signal peptide" evidence="2">
    <location>
        <begin position="1"/>
        <end position="17"/>
    </location>
</feature>